<dbReference type="PANTHER" id="PTHR44591">
    <property type="entry name" value="STRESS RESPONSE REGULATOR PROTEIN 1"/>
    <property type="match status" value="1"/>
</dbReference>
<dbReference type="Proteomes" id="UP000179243">
    <property type="component" value="Unassembled WGS sequence"/>
</dbReference>
<dbReference type="GO" id="GO:0000160">
    <property type="term" value="P:phosphorelay signal transduction system"/>
    <property type="evidence" value="ECO:0007669"/>
    <property type="project" value="UniProtKB-KW"/>
</dbReference>
<gene>
    <name evidence="5" type="ORF">A2519_10690</name>
</gene>
<evidence type="ECO:0000256" key="2">
    <source>
        <dbReference type="ARBA" id="ARBA00023012"/>
    </source>
</evidence>
<organism evidence="5 6">
    <name type="scientific">Candidatus Raymondbacteria bacterium RIFOXYD12_FULL_49_13</name>
    <dbReference type="NCBI Taxonomy" id="1817890"/>
    <lineage>
        <taxon>Bacteria</taxon>
        <taxon>Raymondiibacteriota</taxon>
    </lineage>
</organism>
<dbReference type="EMBL" id="MFYX01000146">
    <property type="protein sequence ID" value="OGK00467.1"/>
    <property type="molecule type" value="Genomic_DNA"/>
</dbReference>
<accession>A0A1F7F1Q0</accession>
<dbReference type="Pfam" id="PF00072">
    <property type="entry name" value="Response_reg"/>
    <property type="match status" value="1"/>
</dbReference>
<dbReference type="PANTHER" id="PTHR44591:SF14">
    <property type="entry name" value="PROTEIN PILG"/>
    <property type="match status" value="1"/>
</dbReference>
<dbReference type="InterPro" id="IPR050595">
    <property type="entry name" value="Bact_response_regulator"/>
</dbReference>
<dbReference type="Gene3D" id="3.40.50.2300">
    <property type="match status" value="1"/>
</dbReference>
<protein>
    <recommendedName>
        <fullName evidence="4">Response regulatory domain-containing protein</fullName>
    </recommendedName>
</protein>
<evidence type="ECO:0000256" key="1">
    <source>
        <dbReference type="ARBA" id="ARBA00022553"/>
    </source>
</evidence>
<dbReference type="InterPro" id="IPR001789">
    <property type="entry name" value="Sig_transdc_resp-reg_receiver"/>
</dbReference>
<dbReference type="AlphaFoldDB" id="A0A1F7F1Q0"/>
<feature type="modified residue" description="4-aspartylphosphate" evidence="3">
    <location>
        <position position="53"/>
    </location>
</feature>
<feature type="domain" description="Response regulatory" evidence="4">
    <location>
        <begin position="5"/>
        <end position="120"/>
    </location>
</feature>
<evidence type="ECO:0000256" key="3">
    <source>
        <dbReference type="PROSITE-ProRule" id="PRU00169"/>
    </source>
</evidence>
<dbReference type="CDD" id="cd00156">
    <property type="entry name" value="REC"/>
    <property type="match status" value="1"/>
</dbReference>
<evidence type="ECO:0000259" key="4">
    <source>
        <dbReference type="PROSITE" id="PS50110"/>
    </source>
</evidence>
<dbReference type="PROSITE" id="PS50110">
    <property type="entry name" value="RESPONSE_REGULATORY"/>
    <property type="match status" value="1"/>
</dbReference>
<name>A0A1F7F1Q0_UNCRA</name>
<comment type="caution">
    <text evidence="5">The sequence shown here is derived from an EMBL/GenBank/DDBJ whole genome shotgun (WGS) entry which is preliminary data.</text>
</comment>
<evidence type="ECO:0000313" key="5">
    <source>
        <dbReference type="EMBL" id="OGK00467.1"/>
    </source>
</evidence>
<proteinExistence type="predicted"/>
<dbReference type="SUPFAM" id="SSF52172">
    <property type="entry name" value="CheY-like"/>
    <property type="match status" value="1"/>
</dbReference>
<reference evidence="5 6" key="1">
    <citation type="journal article" date="2016" name="Nat. Commun.">
        <title>Thousands of microbial genomes shed light on interconnected biogeochemical processes in an aquifer system.</title>
        <authorList>
            <person name="Anantharaman K."/>
            <person name="Brown C.T."/>
            <person name="Hug L.A."/>
            <person name="Sharon I."/>
            <person name="Castelle C.J."/>
            <person name="Probst A.J."/>
            <person name="Thomas B.C."/>
            <person name="Singh A."/>
            <person name="Wilkins M.J."/>
            <person name="Karaoz U."/>
            <person name="Brodie E.L."/>
            <person name="Williams K.H."/>
            <person name="Hubbard S.S."/>
            <person name="Banfield J.F."/>
        </authorList>
    </citation>
    <scope>NUCLEOTIDE SEQUENCE [LARGE SCALE GENOMIC DNA]</scope>
</reference>
<sequence length="127" mass="14430">MKTTTILHIEDDDALRELLARETEKSCNYIGVEQAEAAEEILLQEKISLIILDLALPRMNGFEFLEKNKHLVVQKEIPVIVTTGLESDHIKVLCKKHGCLSMHRKPLNIKRLLAEISAHLSSPKPRK</sequence>
<dbReference type="InterPro" id="IPR011006">
    <property type="entry name" value="CheY-like_superfamily"/>
</dbReference>
<evidence type="ECO:0000313" key="6">
    <source>
        <dbReference type="Proteomes" id="UP000179243"/>
    </source>
</evidence>
<dbReference type="SMART" id="SM00448">
    <property type="entry name" value="REC"/>
    <property type="match status" value="1"/>
</dbReference>
<keyword evidence="1 3" id="KW-0597">Phosphoprotein</keyword>
<keyword evidence="2" id="KW-0902">Two-component regulatory system</keyword>